<feature type="transmembrane region" description="Helical" evidence="12">
    <location>
        <begin position="371"/>
        <end position="393"/>
    </location>
</feature>
<evidence type="ECO:0000313" key="13">
    <source>
        <dbReference type="Ensembl" id="ENSGWIP00000049689.1"/>
    </source>
</evidence>
<evidence type="ECO:0000256" key="10">
    <source>
        <dbReference type="RuleBase" id="RU003755"/>
    </source>
</evidence>
<dbReference type="Proteomes" id="UP000694680">
    <property type="component" value="Chromosome 21"/>
</dbReference>
<keyword evidence="5" id="KW-0769">Symport</keyword>
<evidence type="ECO:0000256" key="9">
    <source>
        <dbReference type="ARBA" id="ARBA00023136"/>
    </source>
</evidence>
<reference evidence="13" key="3">
    <citation type="submission" date="2025-09" db="UniProtKB">
        <authorList>
            <consortium name="Ensembl"/>
        </authorList>
    </citation>
    <scope>IDENTIFICATION</scope>
</reference>
<evidence type="ECO:0000256" key="3">
    <source>
        <dbReference type="ARBA" id="ARBA00022448"/>
    </source>
</evidence>
<feature type="transmembrane region" description="Helical" evidence="12">
    <location>
        <begin position="21"/>
        <end position="44"/>
    </location>
</feature>
<evidence type="ECO:0000256" key="12">
    <source>
        <dbReference type="SAM" id="Phobius"/>
    </source>
</evidence>
<feature type="transmembrane region" description="Helical" evidence="12">
    <location>
        <begin position="290"/>
        <end position="308"/>
    </location>
</feature>
<dbReference type="PROSITE" id="PS01022">
    <property type="entry name" value="PTR2_1"/>
    <property type="match status" value="1"/>
</dbReference>
<dbReference type="Gene3D" id="1.20.1250.20">
    <property type="entry name" value="MFS general substrate transporter like domains"/>
    <property type="match status" value="1"/>
</dbReference>
<feature type="transmembrane region" description="Helical" evidence="12">
    <location>
        <begin position="95"/>
        <end position="117"/>
    </location>
</feature>
<dbReference type="GO" id="GO:0016020">
    <property type="term" value="C:membrane"/>
    <property type="evidence" value="ECO:0007669"/>
    <property type="project" value="UniProtKB-SubCell"/>
</dbReference>
<dbReference type="GO" id="GO:0006857">
    <property type="term" value="P:oligopeptide transport"/>
    <property type="evidence" value="ECO:0007669"/>
    <property type="project" value="InterPro"/>
</dbReference>
<feature type="transmembrane region" description="Helical" evidence="12">
    <location>
        <begin position="502"/>
        <end position="522"/>
    </location>
</feature>
<feature type="compositionally biased region" description="Basic and acidic residues" evidence="11">
    <location>
        <begin position="593"/>
        <end position="606"/>
    </location>
</feature>
<comment type="similarity">
    <text evidence="2 10">Belongs to the major facilitator superfamily. Proton-dependent oligopeptide transporter (POT/PTR) (TC 2.A.17) family.</text>
</comment>
<proteinExistence type="inferred from homology"/>
<comment type="subcellular location">
    <subcellularLocation>
        <location evidence="1 10">Membrane</location>
        <topology evidence="1 10">Multi-pass membrane protein</topology>
    </subcellularLocation>
</comment>
<dbReference type="Ensembl" id="ENSGWIT00000053701.1">
    <property type="protein sequence ID" value="ENSGWIP00000049689.1"/>
    <property type="gene ID" value="ENSGWIG00000024027.1"/>
</dbReference>
<dbReference type="PROSITE" id="PS01023">
    <property type="entry name" value="PTR2_2"/>
    <property type="match status" value="1"/>
</dbReference>
<dbReference type="InterPro" id="IPR018456">
    <property type="entry name" value="PTR2_symporter_CS"/>
</dbReference>
<evidence type="ECO:0000256" key="8">
    <source>
        <dbReference type="ARBA" id="ARBA00022989"/>
    </source>
</evidence>
<feature type="transmembrane region" description="Helical" evidence="12">
    <location>
        <begin position="171"/>
        <end position="191"/>
    </location>
</feature>
<dbReference type="InterPro" id="IPR000109">
    <property type="entry name" value="POT_fam"/>
</dbReference>
<feature type="transmembrane region" description="Helical" evidence="12">
    <location>
        <begin position="534"/>
        <end position="558"/>
    </location>
</feature>
<organism evidence="13 14">
    <name type="scientific">Gouania willdenowi</name>
    <name type="common">Blunt-snouted clingfish</name>
    <name type="synonym">Lepadogaster willdenowi</name>
    <dbReference type="NCBI Taxonomy" id="441366"/>
    <lineage>
        <taxon>Eukaryota</taxon>
        <taxon>Metazoa</taxon>
        <taxon>Chordata</taxon>
        <taxon>Craniata</taxon>
        <taxon>Vertebrata</taxon>
        <taxon>Euteleostomi</taxon>
        <taxon>Actinopterygii</taxon>
        <taxon>Neopterygii</taxon>
        <taxon>Teleostei</taxon>
        <taxon>Neoteleostei</taxon>
        <taxon>Acanthomorphata</taxon>
        <taxon>Ovalentaria</taxon>
        <taxon>Blenniimorphae</taxon>
        <taxon>Blenniiformes</taxon>
        <taxon>Gobiesocoidei</taxon>
        <taxon>Gobiesocidae</taxon>
        <taxon>Gobiesocinae</taxon>
        <taxon>Gouania</taxon>
    </lineage>
</organism>
<feature type="transmembrane region" description="Helical" evidence="12">
    <location>
        <begin position="342"/>
        <end position="359"/>
    </location>
</feature>
<evidence type="ECO:0000256" key="4">
    <source>
        <dbReference type="ARBA" id="ARBA00022692"/>
    </source>
</evidence>
<feature type="transmembrane region" description="Helical" evidence="12">
    <location>
        <begin position="64"/>
        <end position="83"/>
    </location>
</feature>
<keyword evidence="7" id="KW-0653">Protein transport</keyword>
<keyword evidence="8 12" id="KW-1133">Transmembrane helix</keyword>
<feature type="transmembrane region" description="Helical" evidence="12">
    <location>
        <begin position="129"/>
        <end position="150"/>
    </location>
</feature>
<evidence type="ECO:0000256" key="6">
    <source>
        <dbReference type="ARBA" id="ARBA00022856"/>
    </source>
</evidence>
<dbReference type="InterPro" id="IPR036259">
    <property type="entry name" value="MFS_trans_sf"/>
</dbReference>
<accession>A0A8C5HR88</accession>
<dbReference type="PANTHER" id="PTHR11654">
    <property type="entry name" value="OLIGOPEPTIDE TRANSPORTER-RELATED"/>
    <property type="match status" value="1"/>
</dbReference>
<evidence type="ECO:0000256" key="5">
    <source>
        <dbReference type="ARBA" id="ARBA00022847"/>
    </source>
</evidence>
<dbReference type="AlphaFoldDB" id="A0A8C5HR88"/>
<evidence type="ECO:0000256" key="7">
    <source>
        <dbReference type="ARBA" id="ARBA00022927"/>
    </source>
</evidence>
<keyword evidence="4 10" id="KW-0812">Transmembrane</keyword>
<reference evidence="13" key="2">
    <citation type="submission" date="2025-08" db="UniProtKB">
        <authorList>
            <consortium name="Ensembl"/>
        </authorList>
    </citation>
    <scope>IDENTIFICATION</scope>
</reference>
<dbReference type="GO" id="GO:0015293">
    <property type="term" value="F:symporter activity"/>
    <property type="evidence" value="ECO:0007669"/>
    <property type="project" value="UniProtKB-KW"/>
</dbReference>
<feature type="region of interest" description="Disordered" evidence="11">
    <location>
        <begin position="570"/>
        <end position="606"/>
    </location>
</feature>
<name>A0A8C5HR88_GOUWI</name>
<sequence length="606" mass="68488">MADNEDPKKERKNRGKSKEVCGYPISIFFIVVNEFCERFSYYGMRAVLVLYFKFFLRWDDDLSTSIYHTFVALCYLTPILGAIVADSWLGKFKTIIYLSIVYAIGQVAMAVSAIHDITDTDRDGTPDNMIFHVVMSMVGLFLIALGTGGIKPCVAAFGGDQFGDHQEKQRRTFFSVFYLCINGGSLLSTIITPILRAQECGIYSQQKCYSLAFGVPAALMVVALVVFIAGSGMYYKAEPQGNIMLDVSKCIGFAIKNRYRHRSKQFPKRKHWMDWAEEKYDKLLIAQIKMVLKVLFLYIPLPVFWTLFDQKGSRWTLQATTMDGNFGLLVIQPDQMQTVNPILILTLVPIMDSVVYPLIKKCGLNFTPLKRMTVGMVMAAIAFFCAAVVQLQIDVSRKQEHIDHQLFSGDLSRVVMTPRLKNPCVSLSKTFVSHLTSFFCCCCVCCSQCQESITVIEEIKPNSVHMALQIPQYFFITAGEVMFSVTGLEFSYSQAPSNMKAVLQAGWLLTVAIGNFIVLIVAEAAKIPLKWAEYVLFASLLIAMCVLFSIMAYFYTYIDPTEIEAQFKTTTNEDDEKHKNGEIQMLKKGSVNQKDHFNKDKKQTRL</sequence>
<dbReference type="Pfam" id="PF00854">
    <property type="entry name" value="PTR2"/>
    <property type="match status" value="2"/>
</dbReference>
<protein>
    <submittedName>
        <fullName evidence="13">Solute carrier family 15 member 1-like</fullName>
    </submittedName>
</protein>
<dbReference type="SUPFAM" id="SSF103473">
    <property type="entry name" value="MFS general substrate transporter"/>
    <property type="match status" value="1"/>
</dbReference>
<gene>
    <name evidence="13" type="primary">slc15a1a</name>
</gene>
<feature type="transmembrane region" description="Helical" evidence="12">
    <location>
        <begin position="470"/>
        <end position="490"/>
    </location>
</feature>
<keyword evidence="3 10" id="KW-0813">Transport</keyword>
<keyword evidence="9 12" id="KW-0472">Membrane</keyword>
<evidence type="ECO:0000256" key="1">
    <source>
        <dbReference type="ARBA" id="ARBA00004141"/>
    </source>
</evidence>
<dbReference type="CDD" id="cd17412">
    <property type="entry name" value="MFS_SLC15A1"/>
    <property type="match status" value="1"/>
</dbReference>
<evidence type="ECO:0000313" key="14">
    <source>
        <dbReference type="Proteomes" id="UP000694680"/>
    </source>
</evidence>
<dbReference type="GO" id="GO:0015031">
    <property type="term" value="P:protein transport"/>
    <property type="evidence" value="ECO:0007669"/>
    <property type="project" value="UniProtKB-KW"/>
</dbReference>
<dbReference type="FunFam" id="1.20.1250.20:FF:000049">
    <property type="entry name" value="Solute carrier family 15 member 2"/>
    <property type="match status" value="1"/>
</dbReference>
<reference evidence="13" key="1">
    <citation type="submission" date="2020-06" db="EMBL/GenBank/DDBJ databases">
        <authorList>
            <consortium name="Wellcome Sanger Institute Data Sharing"/>
        </authorList>
    </citation>
    <scope>NUCLEOTIDE SEQUENCE [LARGE SCALE GENOMIC DNA]</scope>
</reference>
<evidence type="ECO:0000256" key="2">
    <source>
        <dbReference type="ARBA" id="ARBA00005982"/>
    </source>
</evidence>
<keyword evidence="14" id="KW-1185">Reference proteome</keyword>
<keyword evidence="6" id="KW-0571">Peptide transport</keyword>
<evidence type="ECO:0000256" key="11">
    <source>
        <dbReference type="SAM" id="MobiDB-lite"/>
    </source>
</evidence>
<feature type="transmembrane region" description="Helical" evidence="12">
    <location>
        <begin position="211"/>
        <end position="235"/>
    </location>
</feature>